<feature type="region of interest" description="Disordered" evidence="1">
    <location>
        <begin position="1"/>
        <end position="22"/>
    </location>
</feature>
<protein>
    <submittedName>
        <fullName evidence="2">Uncharacterized protein</fullName>
    </submittedName>
</protein>
<keyword evidence="3" id="KW-1185">Reference proteome</keyword>
<evidence type="ECO:0000313" key="2">
    <source>
        <dbReference type="EMBL" id="TKR60902.1"/>
    </source>
</evidence>
<reference evidence="2 3" key="2">
    <citation type="journal article" date="2019" name="G3 (Bethesda)">
        <title>Hybrid Assembly of the Genome of the Entomopathogenic Nematode Steinernema carpocapsae Identifies the X-Chromosome.</title>
        <authorList>
            <person name="Serra L."/>
            <person name="Macchietto M."/>
            <person name="Macias-Munoz A."/>
            <person name="McGill C.J."/>
            <person name="Rodriguez I.M."/>
            <person name="Rodriguez B."/>
            <person name="Murad R."/>
            <person name="Mortazavi A."/>
        </authorList>
    </citation>
    <scope>NUCLEOTIDE SEQUENCE [LARGE SCALE GENOMIC DNA]</scope>
    <source>
        <strain evidence="2 3">ALL</strain>
    </source>
</reference>
<dbReference type="Proteomes" id="UP000298663">
    <property type="component" value="Unassembled WGS sequence"/>
</dbReference>
<organism evidence="2 3">
    <name type="scientific">Steinernema carpocapsae</name>
    <name type="common">Entomopathogenic nematode</name>
    <dbReference type="NCBI Taxonomy" id="34508"/>
    <lineage>
        <taxon>Eukaryota</taxon>
        <taxon>Metazoa</taxon>
        <taxon>Ecdysozoa</taxon>
        <taxon>Nematoda</taxon>
        <taxon>Chromadorea</taxon>
        <taxon>Rhabditida</taxon>
        <taxon>Tylenchina</taxon>
        <taxon>Panagrolaimomorpha</taxon>
        <taxon>Strongyloidoidea</taxon>
        <taxon>Steinernematidae</taxon>
        <taxon>Steinernema</taxon>
    </lineage>
</organism>
<dbReference type="EMBL" id="AZBU02000011">
    <property type="protein sequence ID" value="TKR60902.1"/>
    <property type="molecule type" value="Genomic_DNA"/>
</dbReference>
<gene>
    <name evidence="2" type="ORF">L596_028084</name>
</gene>
<reference evidence="2 3" key="1">
    <citation type="journal article" date="2015" name="Genome Biol.">
        <title>Comparative genomics of Steinernema reveals deeply conserved gene regulatory networks.</title>
        <authorList>
            <person name="Dillman A.R."/>
            <person name="Macchietto M."/>
            <person name="Porter C.F."/>
            <person name="Rogers A."/>
            <person name="Williams B."/>
            <person name="Antoshechkin I."/>
            <person name="Lee M.M."/>
            <person name="Goodwin Z."/>
            <person name="Lu X."/>
            <person name="Lewis E.E."/>
            <person name="Goodrich-Blair H."/>
            <person name="Stock S.P."/>
            <person name="Adams B.J."/>
            <person name="Sternberg P.W."/>
            <person name="Mortazavi A."/>
        </authorList>
    </citation>
    <scope>NUCLEOTIDE SEQUENCE [LARGE SCALE GENOMIC DNA]</scope>
    <source>
        <strain evidence="2 3">ALL</strain>
    </source>
</reference>
<name>A0A4U5LXG9_STECR</name>
<evidence type="ECO:0000256" key="1">
    <source>
        <dbReference type="SAM" id="MobiDB-lite"/>
    </source>
</evidence>
<proteinExistence type="predicted"/>
<evidence type="ECO:0000313" key="3">
    <source>
        <dbReference type="Proteomes" id="UP000298663"/>
    </source>
</evidence>
<sequence length="206" mass="23220">MQTAILSRHLDPSNPSNKGRSDLRRPITAVLLIRPSTHTSSSQILLTSVDDESLRAAPSRKAPRRRPFSALSSRWHPGATVETGETRVLVFAFWKCHEVVPSIARQVLRKCLVLYLRPPHVSLFPCRRRRIRPEPQIHFPWFDPSFDPRRLPVVGGGGCRKTSGLLAALEERRESEANRKTAAVAIRALRGRRCPNCSSRHLTRGS</sequence>
<accession>A0A4U5LXG9</accession>
<comment type="caution">
    <text evidence="2">The sequence shown here is derived from an EMBL/GenBank/DDBJ whole genome shotgun (WGS) entry which is preliminary data.</text>
</comment>
<dbReference type="AlphaFoldDB" id="A0A4U5LXG9"/>